<organism evidence="3 4">
    <name type="scientific">Pandoravirus inopinatum</name>
    <dbReference type="NCBI Taxonomy" id="1605721"/>
    <lineage>
        <taxon>Viruses</taxon>
        <taxon>Pandoravirus</taxon>
    </lineage>
</organism>
<accession>A0A0B5JF81</accession>
<evidence type="ECO:0000256" key="2">
    <source>
        <dbReference type="SAM" id="MobiDB-lite"/>
    </source>
</evidence>
<feature type="compositionally biased region" description="Basic and acidic residues" evidence="2">
    <location>
        <begin position="291"/>
        <end position="302"/>
    </location>
</feature>
<dbReference type="OrthoDB" id="38001at10239"/>
<evidence type="ECO:0000313" key="3">
    <source>
        <dbReference type="EMBL" id="AJF98502.1"/>
    </source>
</evidence>
<sequence length="746" mass="79039">MTTAPVFVFSQATAAELWADATSPAQHEAVRAAAGGHIDEHIVLAGFGMLGYGVWTRRSAAAHVEPWHLDVRYVSCDPVATNDAIGALAAKYPLEDASRKRITDVVVVREPARPAVYDAYAETPLATAYLAVVHARNPSVGLPSQRTTLPALAMMRAAAQVAGYYGSNRATGAHARVLLRLVLHTAHVMADNERAARVASTLVAPGKAGCGSVLTTKAHVHRVAQAAAYMICRPESAALVEDPMRMGAAARAIFAQAVAEAHASTSLSPSRSLAAILASSLPFGGPLASDRPADDAESDHVNDVNGNDDNDDDDDDDPVDEDADTLQGDKTTASVDDDKSAQTIADDDTKDGQVDTLLQILDAMLATGDHPVPLADDVDEPAAVECATDYDLGVASKAGLACLRWLSRKAAVVDALVGVALVRALYAVIVPMARDALSRGLLHPVGSGDTAYDTVTAFVASSPEAEEACADALSNALKDTLATDVGAFVAHYWSLAPSLGDAGVGDDDATAVCVAALAAQALQRPTASKRCADPETGMAQLEPLDDLAVCHAYLGETASAVRRQRYRQLLTAKNARLREAERLRREAAAEAERERLRRAWRAAHVGMPVVFTADQIEAHNRAHPDDPWSASVHPTTRRPSALLNDRCCFASCPDYMRRLGNAGLWEHLAPGQCTPAFHVAARQAFNGVRCHYGTAKPRAEILADFAATVRAALADRDIVEYGSDMYDVTLAQFERAHGLVAQSSLV</sequence>
<feature type="coiled-coil region" evidence="1">
    <location>
        <begin position="563"/>
        <end position="597"/>
    </location>
</feature>
<name>A0A0B5JF81_9VIRU</name>
<feature type="region of interest" description="Disordered" evidence="2">
    <location>
        <begin position="287"/>
        <end position="348"/>
    </location>
</feature>
<dbReference type="RefSeq" id="YP_009120737.1">
    <property type="nucleotide sequence ID" value="NC_026440.1"/>
</dbReference>
<evidence type="ECO:0000313" key="4">
    <source>
        <dbReference type="Proteomes" id="UP000202511"/>
    </source>
</evidence>
<reference evidence="3 4" key="1">
    <citation type="journal article" date="2015" name="Parasitol. Res.">
        <title>Viruses in close associations with free-living amoebae.</title>
        <authorList>
            <person name="Scheid P."/>
        </authorList>
    </citation>
    <scope>NUCLEOTIDE SEQUENCE [LARGE SCALE GENOMIC DNA]</scope>
    <source>
        <strain evidence="3">KlaHel</strain>
    </source>
</reference>
<protein>
    <submittedName>
        <fullName evidence="3">von Willebrand factor type A domain motif-containing protein</fullName>
    </submittedName>
</protein>
<dbReference type="GeneID" id="23463419"/>
<keyword evidence="1" id="KW-0175">Coiled coil</keyword>
<proteinExistence type="predicted"/>
<feature type="compositionally biased region" description="Acidic residues" evidence="2">
    <location>
        <begin position="306"/>
        <end position="324"/>
    </location>
</feature>
<dbReference type="KEGG" id="vg:23463419"/>
<evidence type="ECO:0000256" key="1">
    <source>
        <dbReference type="SAM" id="Coils"/>
    </source>
</evidence>
<dbReference type="Proteomes" id="UP000202511">
    <property type="component" value="Segment"/>
</dbReference>
<dbReference type="EMBL" id="KP136319">
    <property type="protein sequence ID" value="AJF98502.1"/>
    <property type="molecule type" value="Genomic_DNA"/>
</dbReference>